<sequence>MNRPRRCAMPVNLAGLPWLALFTLLVAFDARAENCRLSLSQPRIDYGAIRREARVGGASFALGPRRVSLNVVCVEPVPMGLRFIGAADGRGFQFGRQGRFHLSLQHAQVDGHAIGWAAAHLPGEPASGQLLPGQTLLARLGGIPMVGRRLTAQLEIDAELPAHALDVRDETPLEGQGSFELISPAVPPSQ</sequence>
<evidence type="ECO:0000313" key="1">
    <source>
        <dbReference type="EMBL" id="PKA74369.1"/>
    </source>
</evidence>
<comment type="caution">
    <text evidence="1">The sequence shown here is derived from an EMBL/GenBank/DDBJ whole genome shotgun (WGS) entry which is preliminary data.</text>
</comment>
<dbReference type="EMBL" id="PHHD01000001">
    <property type="protein sequence ID" value="PKA74369.1"/>
    <property type="molecule type" value="Genomic_DNA"/>
</dbReference>
<protein>
    <recommendedName>
        <fullName evidence="3">DUF1120 domain-containing protein</fullName>
    </recommendedName>
</protein>
<accession>A0ABX4QC46</accession>
<keyword evidence="2" id="KW-1185">Reference proteome</keyword>
<name>A0ABX4QC46_PSETO</name>
<reference evidence="1 2" key="1">
    <citation type="submission" date="2017-11" db="EMBL/GenBank/DDBJ databases">
        <title>Genome sequencing of a diverse group of Pseudomonas species.</title>
        <authorList>
            <person name="Loper J."/>
        </authorList>
    </citation>
    <scope>NUCLEOTIDE SEQUENCE [LARGE SCALE GENOMIC DNA]</scope>
    <source>
        <strain evidence="1 2">NCPPB 2192</strain>
    </source>
</reference>
<gene>
    <name evidence="1" type="ORF">ATI14_1172</name>
</gene>
<dbReference type="Proteomes" id="UP000232891">
    <property type="component" value="Unassembled WGS sequence"/>
</dbReference>
<evidence type="ECO:0008006" key="3">
    <source>
        <dbReference type="Google" id="ProtNLM"/>
    </source>
</evidence>
<evidence type="ECO:0000313" key="2">
    <source>
        <dbReference type="Proteomes" id="UP000232891"/>
    </source>
</evidence>
<organism evidence="1 2">
    <name type="scientific">Pseudomonas tolaasii NCPPB 2192</name>
    <dbReference type="NCBI Taxonomy" id="564423"/>
    <lineage>
        <taxon>Bacteria</taxon>
        <taxon>Pseudomonadati</taxon>
        <taxon>Pseudomonadota</taxon>
        <taxon>Gammaproteobacteria</taxon>
        <taxon>Pseudomonadales</taxon>
        <taxon>Pseudomonadaceae</taxon>
        <taxon>Pseudomonas</taxon>
    </lineage>
</organism>
<proteinExistence type="predicted"/>